<gene>
    <name evidence="2" type="ordered locus">Sde_1353</name>
</gene>
<keyword evidence="1" id="KW-0812">Transmembrane</keyword>
<accession>Q21L14</accession>
<dbReference type="SUPFAM" id="SSF81442">
    <property type="entry name" value="Cytochrome c oxidase subunit I-like"/>
    <property type="match status" value="1"/>
</dbReference>
<dbReference type="GeneID" id="98613027"/>
<evidence type="ECO:0000313" key="2">
    <source>
        <dbReference type="EMBL" id="ABD80615.1"/>
    </source>
</evidence>
<reference evidence="2 3" key="1">
    <citation type="journal article" date="2008" name="PLoS Genet.">
        <title>Complete genome sequence of the complex carbohydrate-degrading marine bacterium, Saccharophagus degradans strain 2-40 T.</title>
        <authorList>
            <person name="Weiner R.M."/>
            <person name="Taylor L.E.II."/>
            <person name="Henrissat B."/>
            <person name="Hauser L."/>
            <person name="Land M."/>
            <person name="Coutinho P.M."/>
            <person name="Rancurel C."/>
            <person name="Saunders E.H."/>
            <person name="Longmire A.G."/>
            <person name="Zhang H."/>
            <person name="Bayer E.A."/>
            <person name="Gilbert H.J."/>
            <person name="Larimer F."/>
            <person name="Zhulin I.B."/>
            <person name="Ekborg N.A."/>
            <person name="Lamed R."/>
            <person name="Richardson P.M."/>
            <person name="Borovok I."/>
            <person name="Hutcheson S."/>
        </authorList>
    </citation>
    <scope>NUCLEOTIDE SEQUENCE [LARGE SCALE GENOMIC DNA]</scope>
    <source>
        <strain evidence="3">2-40 / ATCC 43961 / DSM 17024</strain>
    </source>
</reference>
<dbReference type="STRING" id="203122.Sde_1353"/>
<evidence type="ECO:0000256" key="1">
    <source>
        <dbReference type="SAM" id="Phobius"/>
    </source>
</evidence>
<dbReference type="Proteomes" id="UP000001947">
    <property type="component" value="Chromosome"/>
</dbReference>
<dbReference type="EMBL" id="CP000282">
    <property type="protein sequence ID" value="ABD80615.1"/>
    <property type="molecule type" value="Genomic_DNA"/>
</dbReference>
<dbReference type="InterPro" id="IPR036927">
    <property type="entry name" value="Cyt_c_oxase-like_su1_sf"/>
</dbReference>
<name>Q21L14_SACD2</name>
<feature type="transmembrane region" description="Helical" evidence="1">
    <location>
        <begin position="94"/>
        <end position="117"/>
    </location>
</feature>
<sequence>MDKKYVLTGLGYAIIGLVLGIYMAATHNHGQLVTHAHIMLLGFVVSFIYGVCHRLWLVSPSRALVRAQFYLHQVGTLALLVGLFVMYSGVIAAWIQPLLAVSSLCVLAAMVLMKVLFIQASKNTN</sequence>
<feature type="transmembrane region" description="Helical" evidence="1">
    <location>
        <begin position="69"/>
        <end position="88"/>
    </location>
</feature>
<dbReference type="AlphaFoldDB" id="Q21L14"/>
<proteinExistence type="predicted"/>
<dbReference type="HOGENOM" id="CLU_150673_0_0_6"/>
<dbReference type="OrthoDB" id="9808748at2"/>
<dbReference type="eggNOG" id="ENOG5032TYU">
    <property type="taxonomic scope" value="Bacteria"/>
</dbReference>
<keyword evidence="1" id="KW-0472">Membrane</keyword>
<dbReference type="RefSeq" id="WP_011467835.1">
    <property type="nucleotide sequence ID" value="NC_007912.1"/>
</dbReference>
<feature type="transmembrane region" description="Helical" evidence="1">
    <location>
        <begin position="5"/>
        <end position="25"/>
    </location>
</feature>
<keyword evidence="1" id="KW-1133">Transmembrane helix</keyword>
<evidence type="ECO:0000313" key="3">
    <source>
        <dbReference type="Proteomes" id="UP000001947"/>
    </source>
</evidence>
<keyword evidence="3" id="KW-1185">Reference proteome</keyword>
<protein>
    <submittedName>
        <fullName evidence="2">Uncharacterized protein</fullName>
    </submittedName>
</protein>
<organism evidence="2 3">
    <name type="scientific">Saccharophagus degradans (strain 2-40 / ATCC 43961 / DSM 17024)</name>
    <dbReference type="NCBI Taxonomy" id="203122"/>
    <lineage>
        <taxon>Bacteria</taxon>
        <taxon>Pseudomonadati</taxon>
        <taxon>Pseudomonadota</taxon>
        <taxon>Gammaproteobacteria</taxon>
        <taxon>Cellvibrionales</taxon>
        <taxon>Cellvibrionaceae</taxon>
        <taxon>Saccharophagus</taxon>
    </lineage>
</organism>
<feature type="transmembrane region" description="Helical" evidence="1">
    <location>
        <begin position="37"/>
        <end position="57"/>
    </location>
</feature>
<dbReference type="KEGG" id="sde:Sde_1353"/>